<dbReference type="Proteomes" id="UP001148838">
    <property type="component" value="Unassembled WGS sequence"/>
</dbReference>
<evidence type="ECO:0008006" key="3">
    <source>
        <dbReference type="Google" id="ProtNLM"/>
    </source>
</evidence>
<accession>A0ABQ8RV38</accession>
<keyword evidence="2" id="KW-1185">Reference proteome</keyword>
<comment type="caution">
    <text evidence="1">The sequence shown here is derived from an EMBL/GenBank/DDBJ whole genome shotgun (WGS) entry which is preliminary data.</text>
</comment>
<organism evidence="1 2">
    <name type="scientific">Periplaneta americana</name>
    <name type="common">American cockroach</name>
    <name type="synonym">Blatta americana</name>
    <dbReference type="NCBI Taxonomy" id="6978"/>
    <lineage>
        <taxon>Eukaryota</taxon>
        <taxon>Metazoa</taxon>
        <taxon>Ecdysozoa</taxon>
        <taxon>Arthropoda</taxon>
        <taxon>Hexapoda</taxon>
        <taxon>Insecta</taxon>
        <taxon>Pterygota</taxon>
        <taxon>Neoptera</taxon>
        <taxon>Polyneoptera</taxon>
        <taxon>Dictyoptera</taxon>
        <taxon>Blattodea</taxon>
        <taxon>Blattoidea</taxon>
        <taxon>Blattidae</taxon>
        <taxon>Blattinae</taxon>
        <taxon>Periplaneta</taxon>
    </lineage>
</organism>
<sequence>MSNIIVATAVLHNIAIASRENLPPEDPEVNRILQLIRQQDEIPLQGNQQVPAVHLNYRDDDNPGQTTRRAVINRHFM</sequence>
<evidence type="ECO:0000313" key="2">
    <source>
        <dbReference type="Proteomes" id="UP001148838"/>
    </source>
</evidence>
<gene>
    <name evidence="1" type="ORF">ANN_27740</name>
</gene>
<reference evidence="1 2" key="1">
    <citation type="journal article" date="2022" name="Allergy">
        <title>Genome assembly and annotation of Periplaneta americana reveal a comprehensive cockroach allergen profile.</title>
        <authorList>
            <person name="Wang L."/>
            <person name="Xiong Q."/>
            <person name="Saelim N."/>
            <person name="Wang L."/>
            <person name="Nong W."/>
            <person name="Wan A.T."/>
            <person name="Shi M."/>
            <person name="Liu X."/>
            <person name="Cao Q."/>
            <person name="Hui J.H.L."/>
            <person name="Sookrung N."/>
            <person name="Leung T.F."/>
            <person name="Tungtrongchitr A."/>
            <person name="Tsui S.K.W."/>
        </authorList>
    </citation>
    <scope>NUCLEOTIDE SEQUENCE [LARGE SCALE GENOMIC DNA]</scope>
    <source>
        <strain evidence="1">PWHHKU_190912</strain>
    </source>
</reference>
<evidence type="ECO:0000313" key="1">
    <source>
        <dbReference type="EMBL" id="KAJ4425545.1"/>
    </source>
</evidence>
<dbReference type="EMBL" id="JAJSOF020000042">
    <property type="protein sequence ID" value="KAJ4425545.1"/>
    <property type="molecule type" value="Genomic_DNA"/>
</dbReference>
<protein>
    <recommendedName>
        <fullName evidence="3">Nuclease HARBI1</fullName>
    </recommendedName>
</protein>
<name>A0ABQ8RV38_PERAM</name>
<proteinExistence type="predicted"/>